<dbReference type="AlphaFoldDB" id="A0A369ULD4"/>
<gene>
    <name evidence="2" type="ORF">DVJ77_13495</name>
</gene>
<keyword evidence="3" id="KW-1185">Reference proteome</keyword>
<evidence type="ECO:0000313" key="3">
    <source>
        <dbReference type="Proteomes" id="UP000253782"/>
    </source>
</evidence>
<organism evidence="2 3">
    <name type="scientific">Dyella tabacisoli</name>
    <dbReference type="NCBI Taxonomy" id="2282381"/>
    <lineage>
        <taxon>Bacteria</taxon>
        <taxon>Pseudomonadati</taxon>
        <taxon>Pseudomonadota</taxon>
        <taxon>Gammaproteobacteria</taxon>
        <taxon>Lysobacterales</taxon>
        <taxon>Rhodanobacteraceae</taxon>
        <taxon>Dyella</taxon>
    </lineage>
</organism>
<reference evidence="2 3" key="1">
    <citation type="submission" date="2018-07" db="EMBL/GenBank/DDBJ databases">
        <title>Dyella tabacisoli L4-6T, whole genome shotgun sequence.</title>
        <authorList>
            <person name="Zhou X.-K."/>
            <person name="Li W.-J."/>
            <person name="Duan Y.-Q."/>
        </authorList>
    </citation>
    <scope>NUCLEOTIDE SEQUENCE [LARGE SCALE GENOMIC DNA]</scope>
    <source>
        <strain evidence="2 3">L4-6</strain>
    </source>
</reference>
<dbReference type="Proteomes" id="UP000253782">
    <property type="component" value="Unassembled WGS sequence"/>
</dbReference>
<proteinExistence type="predicted"/>
<accession>A0A369ULD4</accession>
<dbReference type="EMBL" id="QQAH01000011">
    <property type="protein sequence ID" value="RDD81317.1"/>
    <property type="molecule type" value="Genomic_DNA"/>
</dbReference>
<protein>
    <submittedName>
        <fullName evidence="2">DUF3465 domain-containing protein</fullName>
    </submittedName>
</protein>
<sequence length="160" mass="17454">MKPLYLSIALASAVAAGLLGSSFGHAATLGGESHASTFPCDDNHFLNDQKLFENGQLFQDVAENVCGTVTYVYPKKKTRSGWHGYFLVQVAPNTVIEIVSDLGQMNAPSWPWVAVGNYVTVRGRYYYDNESSQGIDWTHHGTGSSWGTPGYVVVNGVEYQ</sequence>
<keyword evidence="1" id="KW-0732">Signal</keyword>
<feature type="chain" id="PRO_5016953113" evidence="1">
    <location>
        <begin position="27"/>
        <end position="160"/>
    </location>
</feature>
<dbReference type="OrthoDB" id="195616at2"/>
<comment type="caution">
    <text evidence="2">The sequence shown here is derived from an EMBL/GenBank/DDBJ whole genome shotgun (WGS) entry which is preliminary data.</text>
</comment>
<evidence type="ECO:0000256" key="1">
    <source>
        <dbReference type="SAM" id="SignalP"/>
    </source>
</evidence>
<evidence type="ECO:0000313" key="2">
    <source>
        <dbReference type="EMBL" id="RDD81317.1"/>
    </source>
</evidence>
<name>A0A369ULD4_9GAMM</name>
<feature type="signal peptide" evidence="1">
    <location>
        <begin position="1"/>
        <end position="26"/>
    </location>
</feature>
<dbReference type="RefSeq" id="WP_114846030.1">
    <property type="nucleotide sequence ID" value="NZ_JBHSPE010000020.1"/>
</dbReference>